<gene>
    <name evidence="2" type="ORF">FMOSSE_LOCUS4233</name>
</gene>
<sequence>MKLPPKNLLSNIAKRDEPDHLKNFYQNTESATSVYGAESGYDNNTHDMVPAQHSLSGNHTNDDFNVTGLCSDNSQLFELNYEEVRTGYDNNNHGFENSLSGDHTIQDSNAVLLALLKLTIIPFMTISKNRIESMKL</sequence>
<accession>A0A9N8ZRK8</accession>
<reference evidence="2" key="1">
    <citation type="submission" date="2021-06" db="EMBL/GenBank/DDBJ databases">
        <authorList>
            <person name="Kallberg Y."/>
            <person name="Tangrot J."/>
            <person name="Rosling A."/>
        </authorList>
    </citation>
    <scope>NUCLEOTIDE SEQUENCE</scope>
    <source>
        <strain evidence="2">87-6 pot B 2015</strain>
    </source>
</reference>
<evidence type="ECO:0000313" key="2">
    <source>
        <dbReference type="EMBL" id="CAG8504893.1"/>
    </source>
</evidence>
<comment type="caution">
    <text evidence="2">The sequence shown here is derived from an EMBL/GenBank/DDBJ whole genome shotgun (WGS) entry which is preliminary data.</text>
</comment>
<name>A0A9N8ZRK8_FUNMO</name>
<feature type="region of interest" description="Disordered" evidence="1">
    <location>
        <begin position="37"/>
        <end position="56"/>
    </location>
</feature>
<proteinExistence type="predicted"/>
<evidence type="ECO:0000313" key="3">
    <source>
        <dbReference type="Proteomes" id="UP000789375"/>
    </source>
</evidence>
<protein>
    <submittedName>
        <fullName evidence="2">13858_t:CDS:1</fullName>
    </submittedName>
</protein>
<dbReference type="EMBL" id="CAJVPP010000697">
    <property type="protein sequence ID" value="CAG8504893.1"/>
    <property type="molecule type" value="Genomic_DNA"/>
</dbReference>
<keyword evidence="3" id="KW-1185">Reference proteome</keyword>
<organism evidence="2 3">
    <name type="scientific">Funneliformis mosseae</name>
    <name type="common">Endomycorrhizal fungus</name>
    <name type="synonym">Glomus mosseae</name>
    <dbReference type="NCBI Taxonomy" id="27381"/>
    <lineage>
        <taxon>Eukaryota</taxon>
        <taxon>Fungi</taxon>
        <taxon>Fungi incertae sedis</taxon>
        <taxon>Mucoromycota</taxon>
        <taxon>Glomeromycotina</taxon>
        <taxon>Glomeromycetes</taxon>
        <taxon>Glomerales</taxon>
        <taxon>Glomeraceae</taxon>
        <taxon>Funneliformis</taxon>
    </lineage>
</organism>
<evidence type="ECO:0000256" key="1">
    <source>
        <dbReference type="SAM" id="MobiDB-lite"/>
    </source>
</evidence>
<dbReference type="AlphaFoldDB" id="A0A9N8ZRK8"/>
<dbReference type="Proteomes" id="UP000789375">
    <property type="component" value="Unassembled WGS sequence"/>
</dbReference>